<sequence>MKLNMITIFAAAALCLGACDNDVESIDRRTVGPEEQNPELYARYLAALNDYKATDHYLVYARMDNAPAVSTSPKDFMKALPDSLDFIALKNPLSRFDREDLPRVHRKGTRVLAWADCSDAATAAGAVDRALAQIAENGLDGLVIAFYGTPDAAAQAAEADIASKLAALDGKTLVFEGNAAYVAAERRDDYDLYILDASQMNNVLTLREEVDYAVQRLGIPASKLLLAASPAGVIDDAQLHEQPALAEVARCVMAYGPLAGLGVFEISADYYSPTVNYPRTKAAISMLNPSYK</sequence>
<dbReference type="RefSeq" id="WP_141411855.1">
    <property type="nucleotide sequence ID" value="NZ_AP019735.1"/>
</dbReference>
<name>A0A4Y1WRD5_9BACT</name>
<dbReference type="GeneID" id="78340843"/>
<dbReference type="EMBL" id="AP019735">
    <property type="protein sequence ID" value="BBL02809.1"/>
    <property type="molecule type" value="Genomic_DNA"/>
</dbReference>
<dbReference type="AlphaFoldDB" id="A0A4Y1WRD5"/>
<proteinExistence type="predicted"/>
<accession>A0A4Y1WRD5</accession>
<dbReference type="KEGG" id="acou:A5CBH24_01220"/>
<keyword evidence="2" id="KW-1185">Reference proteome</keyword>
<protein>
    <submittedName>
        <fullName evidence="1">Uncharacterized protein</fullName>
    </submittedName>
</protein>
<organism evidence="1 2">
    <name type="scientific">Alistipes communis</name>
    <dbReference type="NCBI Taxonomy" id="2585118"/>
    <lineage>
        <taxon>Bacteria</taxon>
        <taxon>Pseudomonadati</taxon>
        <taxon>Bacteroidota</taxon>
        <taxon>Bacteroidia</taxon>
        <taxon>Bacteroidales</taxon>
        <taxon>Rikenellaceae</taxon>
        <taxon>Alistipes</taxon>
    </lineage>
</organism>
<evidence type="ECO:0000313" key="2">
    <source>
        <dbReference type="Proteomes" id="UP000318946"/>
    </source>
</evidence>
<dbReference type="Proteomes" id="UP000318946">
    <property type="component" value="Chromosome"/>
</dbReference>
<evidence type="ECO:0000313" key="1">
    <source>
        <dbReference type="EMBL" id="BBL02809.1"/>
    </source>
</evidence>
<reference evidence="2" key="1">
    <citation type="submission" date="2019-06" db="EMBL/GenBank/DDBJ databases">
        <title>Alistipes onderdonkii subsp. vulgaris subsp. nov., Alistipes dispar sp. nov. and Alistipes communis sp. nov., isolated from human faeces, and creation of Alistipes onderdonkii subsp. onderdonkii subsp. nov.</title>
        <authorList>
            <person name="Sakamoto M."/>
            <person name="Ikeyama N."/>
            <person name="Ogata Y."/>
            <person name="Suda W."/>
            <person name="Iino T."/>
            <person name="Hattori M."/>
            <person name="Ohkuma M."/>
        </authorList>
    </citation>
    <scope>NUCLEOTIDE SEQUENCE [LARGE SCALE GENOMIC DNA]</scope>
    <source>
        <strain evidence="2">5CBH24</strain>
    </source>
</reference>
<gene>
    <name evidence="1" type="ORF">A5CBH24_01220</name>
</gene>
<dbReference type="InterPro" id="IPR032320">
    <property type="entry name" value="GH18_BT1044-like"/>
</dbReference>
<dbReference type="OrthoDB" id="1002783at2"/>
<dbReference type="Pfam" id="PF16141">
    <property type="entry name" value="GH18_BT1044-like"/>
    <property type="match status" value="1"/>
</dbReference>